<dbReference type="InterPro" id="IPR042099">
    <property type="entry name" value="ANL_N_sf"/>
</dbReference>
<feature type="domain" description="AMP-dependent synthetase/ligase" evidence="1">
    <location>
        <begin position="6"/>
        <end position="363"/>
    </location>
</feature>
<dbReference type="InterPro" id="IPR050237">
    <property type="entry name" value="ATP-dep_AMP-bd_enzyme"/>
</dbReference>
<dbReference type="Gene3D" id="3.40.50.12780">
    <property type="entry name" value="N-terminal domain of ligase-like"/>
    <property type="match status" value="1"/>
</dbReference>
<evidence type="ECO:0000313" key="3">
    <source>
        <dbReference type="EMBL" id="EDT14600.1"/>
    </source>
</evidence>
<dbReference type="Pfam" id="PF13193">
    <property type="entry name" value="AMP-binding_C"/>
    <property type="match status" value="1"/>
</dbReference>
<dbReference type="SUPFAM" id="SSF56801">
    <property type="entry name" value="Acetyl-CoA synthetase-like"/>
    <property type="match status" value="1"/>
</dbReference>
<organism evidence="3 4">
    <name type="scientific">Clostridium perfringens E str. JGS1987</name>
    <dbReference type="NCBI Taxonomy" id="451755"/>
    <lineage>
        <taxon>Bacteria</taxon>
        <taxon>Bacillati</taxon>
        <taxon>Bacillota</taxon>
        <taxon>Clostridia</taxon>
        <taxon>Eubacteriales</taxon>
        <taxon>Clostridiaceae</taxon>
        <taxon>Clostridium</taxon>
    </lineage>
</organism>
<evidence type="ECO:0000259" key="1">
    <source>
        <dbReference type="Pfam" id="PF00501"/>
    </source>
</evidence>
<dbReference type="Pfam" id="PF00501">
    <property type="entry name" value="AMP-binding"/>
    <property type="match status" value="1"/>
</dbReference>
<dbReference type="Proteomes" id="UP000005337">
    <property type="component" value="Unassembled WGS sequence"/>
</dbReference>
<dbReference type="InterPro" id="IPR025110">
    <property type="entry name" value="AMP-bd_C"/>
</dbReference>
<dbReference type="InterPro" id="IPR000873">
    <property type="entry name" value="AMP-dep_synth/lig_dom"/>
</dbReference>
<dbReference type="Gene3D" id="3.30.300.30">
    <property type="match status" value="1"/>
</dbReference>
<evidence type="ECO:0000313" key="4">
    <source>
        <dbReference type="Proteomes" id="UP000005337"/>
    </source>
</evidence>
<protein>
    <submittedName>
        <fullName evidence="3">Acyl-CoA synthetase</fullName>
    </submittedName>
</protein>
<dbReference type="PANTHER" id="PTHR43767">
    <property type="entry name" value="LONG-CHAIN-FATTY-ACID--COA LIGASE"/>
    <property type="match status" value="1"/>
</dbReference>
<name>B1BUL5_CLOPF</name>
<comment type="caution">
    <text evidence="3">The sequence shown here is derived from an EMBL/GenBank/DDBJ whole genome shotgun (WGS) entry which is preliminary data.</text>
</comment>
<gene>
    <name evidence="3" type="ORF">AC3_A0423</name>
</gene>
<dbReference type="EMBL" id="ABDW01000020">
    <property type="protein sequence ID" value="EDT14600.1"/>
    <property type="molecule type" value="Genomic_DNA"/>
</dbReference>
<feature type="domain" description="AMP-binding enzyme C-terminal" evidence="2">
    <location>
        <begin position="413"/>
        <end position="486"/>
    </location>
</feature>
<accession>B1BUL5</accession>
<dbReference type="AlphaFoldDB" id="B1BUL5"/>
<reference evidence="3 4" key="1">
    <citation type="submission" date="2007-07" db="EMBL/GenBank/DDBJ databases">
        <title>Annotation of Clostridium perfringens E str. JGS1987.</title>
        <authorList>
            <person name="Paulsen I."/>
            <person name="Sebastian Y."/>
        </authorList>
    </citation>
    <scope>NUCLEOTIDE SEQUENCE [LARGE SCALE GENOMIC DNA]</scope>
    <source>
        <strain evidence="4">E str. JGS1987</strain>
    </source>
</reference>
<proteinExistence type="predicted"/>
<dbReference type="InterPro" id="IPR045851">
    <property type="entry name" value="AMP-bd_C_sf"/>
</dbReference>
<sequence length="496" mass="56406">MIYNLFKNSVHKYGNNIAVQCDGKKLTYTELDISIKHIANELKRKGIRQGDHIAIFMDNSVEYIKAFYSINLCNAVIIPIYTHIGREKFLRLIEFLDVKYIISTSDYKEFLSNETIVKCQKLSNIFLLYNDDVKDIGGFYKGSIINKYYEETPAVIMLSSGTTNLPKGIMLSNKNIKSNINSISSYLELNNKDKVLLVKNLTHSSSITGEMLTSLSNGCTLYLTQKIITPSMIIKLISELDISIFFGTPNLLTLILENKNIAKYNFKKLRKINFYGSKMDVNIIQRLCDTFTDSEIIYSYGLTEASPRVSYIKKNDLLNKKGSSGKPIKDVSIFIENKNKKELGPGMVGEIVVTGPNVMMGYYKNLDLTRKALNKSKLYTGDIGFIDQDGFLFIKGRKDNMLNVAGKNVYAEEIEEILCSIEGVKESLVTGKKDKFYGDKLIAYIVKNEKIDTEEILSYLKLYLDNYKVPHEIICVKSLEKTVSGKIVRKEVKNYE</sequence>
<evidence type="ECO:0000259" key="2">
    <source>
        <dbReference type="Pfam" id="PF13193"/>
    </source>
</evidence>
<dbReference type="PANTHER" id="PTHR43767:SF10">
    <property type="entry name" value="SURFACTIN SYNTHASE SUBUNIT 1"/>
    <property type="match status" value="1"/>
</dbReference>
<dbReference type="GO" id="GO:0016877">
    <property type="term" value="F:ligase activity, forming carbon-sulfur bonds"/>
    <property type="evidence" value="ECO:0007669"/>
    <property type="project" value="UniProtKB-ARBA"/>
</dbReference>
<dbReference type="RefSeq" id="WP_004456839.1">
    <property type="nucleotide sequence ID" value="NZ_ABDW01000020.1"/>
</dbReference>